<reference evidence="2" key="1">
    <citation type="submission" date="2018-01" db="EMBL/GenBank/DDBJ databases">
        <title>An insight into the sialome of Amazonian anophelines.</title>
        <authorList>
            <person name="Ribeiro J.M."/>
            <person name="Scarpassa V."/>
            <person name="Calvo E."/>
        </authorList>
    </citation>
    <scope>NUCLEOTIDE SEQUENCE</scope>
    <source>
        <tissue evidence="2">Salivary glands</tissue>
    </source>
</reference>
<keyword evidence="1" id="KW-0732">Signal</keyword>
<protein>
    <submittedName>
        <fullName evidence="2">Putative secreted protein</fullName>
    </submittedName>
</protein>
<proteinExistence type="predicted"/>
<feature type="chain" id="PRO_5014714432" evidence="1">
    <location>
        <begin position="26"/>
        <end position="69"/>
    </location>
</feature>
<dbReference type="EMBL" id="GGFJ01014591">
    <property type="protein sequence ID" value="MBW63732.1"/>
    <property type="molecule type" value="Transcribed_RNA"/>
</dbReference>
<organism evidence="2">
    <name type="scientific">Anopheles marajoara</name>
    <dbReference type="NCBI Taxonomy" id="58244"/>
    <lineage>
        <taxon>Eukaryota</taxon>
        <taxon>Metazoa</taxon>
        <taxon>Ecdysozoa</taxon>
        <taxon>Arthropoda</taxon>
        <taxon>Hexapoda</taxon>
        <taxon>Insecta</taxon>
        <taxon>Pterygota</taxon>
        <taxon>Neoptera</taxon>
        <taxon>Endopterygota</taxon>
        <taxon>Diptera</taxon>
        <taxon>Nematocera</taxon>
        <taxon>Culicoidea</taxon>
        <taxon>Culicidae</taxon>
        <taxon>Anophelinae</taxon>
        <taxon>Anopheles</taxon>
    </lineage>
</organism>
<feature type="signal peptide" evidence="1">
    <location>
        <begin position="1"/>
        <end position="25"/>
    </location>
</feature>
<dbReference type="AlphaFoldDB" id="A0A2M4CEH7"/>
<evidence type="ECO:0000313" key="2">
    <source>
        <dbReference type="EMBL" id="MBW63732.1"/>
    </source>
</evidence>
<name>A0A2M4CEH7_9DIPT</name>
<accession>A0A2M4CEH7</accession>
<sequence length="69" mass="7696">MVFAGKRNLAMLLLLLLLSMKSARANSSAWIILAQWHISRKAATATDKHICCGNARSLSSRALWLRCRV</sequence>
<evidence type="ECO:0000256" key="1">
    <source>
        <dbReference type="SAM" id="SignalP"/>
    </source>
</evidence>